<dbReference type="Pfam" id="PF02922">
    <property type="entry name" value="CBM_48"/>
    <property type="match status" value="1"/>
</dbReference>
<evidence type="ECO:0000313" key="6">
    <source>
        <dbReference type="EMBL" id="GAB95698.1"/>
    </source>
</evidence>
<dbReference type="InterPro" id="IPR013780">
    <property type="entry name" value="Glyco_hydro_b"/>
</dbReference>
<dbReference type="eggNOG" id="COG1523">
    <property type="taxonomic scope" value="Bacteria"/>
</dbReference>
<comment type="caution">
    <text evidence="6">The sequence shown here is derived from an EMBL/GenBank/DDBJ whole genome shotgun (WGS) entry which is preliminary data.</text>
</comment>
<dbReference type="InterPro" id="IPR004193">
    <property type="entry name" value="Glyco_hydro_13_N"/>
</dbReference>
<accession>K6VHL6</accession>
<feature type="region of interest" description="Disordered" evidence="4">
    <location>
        <begin position="491"/>
        <end position="518"/>
    </location>
</feature>
<dbReference type="InterPro" id="IPR014756">
    <property type="entry name" value="Ig_E-set"/>
</dbReference>
<dbReference type="PANTHER" id="PTHR43002">
    <property type="entry name" value="GLYCOGEN DEBRANCHING ENZYME"/>
    <property type="match status" value="1"/>
</dbReference>
<evidence type="ECO:0000256" key="1">
    <source>
        <dbReference type="ARBA" id="ARBA00008061"/>
    </source>
</evidence>
<dbReference type="SMART" id="SM00642">
    <property type="entry name" value="Aamy"/>
    <property type="match status" value="1"/>
</dbReference>
<proteinExistence type="inferred from homology"/>
<dbReference type="OrthoDB" id="3236218at2"/>
<dbReference type="GO" id="GO:0005980">
    <property type="term" value="P:glycogen catabolic process"/>
    <property type="evidence" value="ECO:0007669"/>
    <property type="project" value="InterPro"/>
</dbReference>
<evidence type="ECO:0000259" key="5">
    <source>
        <dbReference type="SMART" id="SM00642"/>
    </source>
</evidence>
<evidence type="ECO:0000313" key="7">
    <source>
        <dbReference type="Proteomes" id="UP000008366"/>
    </source>
</evidence>
<dbReference type="AlphaFoldDB" id="K6VHL6"/>
<keyword evidence="7" id="KW-1185">Reference proteome</keyword>
<comment type="similarity">
    <text evidence="1">Belongs to the glycosyl hydrolase 13 family.</text>
</comment>
<dbReference type="EMBL" id="BAHD01000025">
    <property type="protein sequence ID" value="GAB95698.1"/>
    <property type="molecule type" value="Genomic_DNA"/>
</dbReference>
<keyword evidence="3" id="KW-0326">Glycosidase</keyword>
<dbReference type="InterPro" id="IPR013783">
    <property type="entry name" value="Ig-like_fold"/>
</dbReference>
<name>K6VHL6_9MICO</name>
<organism evidence="6 7">
    <name type="scientific">Kineosphaera limosa NBRC 100340</name>
    <dbReference type="NCBI Taxonomy" id="1184609"/>
    <lineage>
        <taxon>Bacteria</taxon>
        <taxon>Bacillati</taxon>
        <taxon>Actinomycetota</taxon>
        <taxon>Actinomycetes</taxon>
        <taxon>Micrococcales</taxon>
        <taxon>Dermatophilaceae</taxon>
        <taxon>Kineosphaera</taxon>
    </lineage>
</organism>
<dbReference type="SUPFAM" id="SSF51011">
    <property type="entry name" value="Glycosyl hydrolase domain"/>
    <property type="match status" value="1"/>
</dbReference>
<feature type="compositionally biased region" description="Basic and acidic residues" evidence="4">
    <location>
        <begin position="494"/>
        <end position="508"/>
    </location>
</feature>
<dbReference type="SUPFAM" id="SSF51445">
    <property type="entry name" value="(Trans)glycosidases"/>
    <property type="match status" value="1"/>
</dbReference>
<dbReference type="GO" id="GO:0004135">
    <property type="term" value="F:amylo-alpha-1,6-glucosidase activity"/>
    <property type="evidence" value="ECO:0007669"/>
    <property type="project" value="InterPro"/>
</dbReference>
<dbReference type="CDD" id="cd02856">
    <property type="entry name" value="E_set_GDE_Isoamylase_N"/>
    <property type="match status" value="1"/>
</dbReference>
<dbReference type="STRING" id="1184609.KILIM_025_00350"/>
<evidence type="ECO:0000256" key="2">
    <source>
        <dbReference type="ARBA" id="ARBA00022801"/>
    </source>
</evidence>
<keyword evidence="2" id="KW-0378">Hydrolase</keyword>
<evidence type="ECO:0000256" key="3">
    <source>
        <dbReference type="ARBA" id="ARBA00023295"/>
    </source>
</evidence>
<protein>
    <submittedName>
        <fullName evidence="6">Putative glycogen debranching enzyme</fullName>
    </submittedName>
</protein>
<reference evidence="6 7" key="1">
    <citation type="submission" date="2012-08" db="EMBL/GenBank/DDBJ databases">
        <title>Whole genome shotgun sequence of Kineosphaera limosa NBRC 100340.</title>
        <authorList>
            <person name="Yoshida I."/>
            <person name="Isaki S."/>
            <person name="Hosoyama A."/>
            <person name="Tsuchikane K."/>
            <person name="Katsumata H."/>
            <person name="Ando Y."/>
            <person name="Ohji S."/>
            <person name="Hamada M."/>
            <person name="Tamura T."/>
            <person name="Yamazoe A."/>
            <person name="Yamazaki S."/>
            <person name="Fujita N."/>
        </authorList>
    </citation>
    <scope>NUCLEOTIDE SEQUENCE [LARGE SCALE GENOMIC DNA]</scope>
    <source>
        <strain evidence="6 7">NBRC 100340</strain>
    </source>
</reference>
<dbReference type="Gene3D" id="3.20.20.80">
    <property type="entry name" value="Glycosidases"/>
    <property type="match status" value="1"/>
</dbReference>
<dbReference type="SUPFAM" id="SSF81296">
    <property type="entry name" value="E set domains"/>
    <property type="match status" value="1"/>
</dbReference>
<dbReference type="InterPro" id="IPR017853">
    <property type="entry name" value="GH"/>
</dbReference>
<dbReference type="NCBIfam" id="TIGR02100">
    <property type="entry name" value="glgX_debranch"/>
    <property type="match status" value="1"/>
</dbReference>
<evidence type="ECO:0000256" key="4">
    <source>
        <dbReference type="SAM" id="MobiDB-lite"/>
    </source>
</evidence>
<dbReference type="CDD" id="cd11326">
    <property type="entry name" value="AmyAc_Glg_debranch"/>
    <property type="match status" value="1"/>
</dbReference>
<dbReference type="RefSeq" id="WP_006592230.1">
    <property type="nucleotide sequence ID" value="NZ_BAHD01000025.1"/>
</dbReference>
<dbReference type="Proteomes" id="UP000008366">
    <property type="component" value="Unassembled WGS sequence"/>
</dbReference>
<sequence length="719" mass="80253">MWARTLGRVASAPDLPPPLGAFVDDDGCTFAIMAAHATGVELCLFGDHETDGPQRIVPMTDRIHGVWFVHVPGVQAGQRYGYRVHGPWRPDQGQRHNPAKLLVDPYARAIEGDVAWVPQVYGHVVNESFSGDPAVRDDRDSAPFVPRSVVVDNDFDWGPHEQPVEERRVPWPETVIYETHVRGATKLMPGVPEHLRGTYAGMAHPAFIEHLLGLGVTTVELLPVHYFVDEPALAHRGMSNSWGYNTLGFFAPQIRYSAAPDALGALTEFKELVRALHAAGLEVILDVVFNHTAEQSTSGAMLSFRGIDQGTYYRLDERGHDIDVTGCGNTVNTRHPTPLRLVMDSLRYWVEECHVDGFRFDLAVALARGRTDEYDRDHPLLMALRTSPVLSRVKLIAEPWDVGMHGWRTGQFPPPFGEWNDRFRDTSRSFWLADVAVPAHHGHGVRELATRLAGSQDLFGTDDRGPLASINYVASHDGFTLADACSYQQKHNHANGEDNRDGHGDNRSFNHGVEGPTDDEEVLANRRRSMRNLLATTLLSTGTPMILAGDEFGRTQRGNNNAYNQDNAISWTDWDLEPWQEDLQATTAYLIGLRRTYRVLRQATFFSSHPRPGDGRVDLLWFGRRGERMTWESWEDPASRTLQMLLLGEDVHGDSLLLVLQGKPTKSVLHLPIQEGSDHSYELIWDSTWERPDPAGGGVVSAGQPVTLGPTSVQIYRVR</sequence>
<dbReference type="Gene3D" id="2.60.40.1180">
    <property type="entry name" value="Golgi alpha-mannosidase II"/>
    <property type="match status" value="1"/>
</dbReference>
<dbReference type="InterPro" id="IPR011837">
    <property type="entry name" value="Glycogen_debranch_GlgX"/>
</dbReference>
<feature type="domain" description="Glycosyl hydrolase family 13 catalytic" evidence="5">
    <location>
        <begin position="221"/>
        <end position="594"/>
    </location>
</feature>
<dbReference type="InterPro" id="IPR006047">
    <property type="entry name" value="GH13_cat_dom"/>
</dbReference>
<dbReference type="Gene3D" id="2.60.40.10">
    <property type="entry name" value="Immunoglobulins"/>
    <property type="match status" value="1"/>
</dbReference>
<gene>
    <name evidence="6" type="ORF">KILIM_025_00350</name>
</gene>
<dbReference type="InterPro" id="IPR044505">
    <property type="entry name" value="GlgX_Isoamylase_N_E_set"/>
</dbReference>